<dbReference type="Proteomes" id="UP001562425">
    <property type="component" value="Unassembled WGS sequence"/>
</dbReference>
<evidence type="ECO:0000313" key="2">
    <source>
        <dbReference type="Proteomes" id="UP001562425"/>
    </source>
</evidence>
<organism evidence="1 2">
    <name type="scientific">Culex pipiens pipiens</name>
    <name type="common">Northern house mosquito</name>
    <dbReference type="NCBI Taxonomy" id="38569"/>
    <lineage>
        <taxon>Eukaryota</taxon>
        <taxon>Metazoa</taxon>
        <taxon>Ecdysozoa</taxon>
        <taxon>Arthropoda</taxon>
        <taxon>Hexapoda</taxon>
        <taxon>Insecta</taxon>
        <taxon>Pterygota</taxon>
        <taxon>Neoptera</taxon>
        <taxon>Endopterygota</taxon>
        <taxon>Diptera</taxon>
        <taxon>Nematocera</taxon>
        <taxon>Culicoidea</taxon>
        <taxon>Culicidae</taxon>
        <taxon>Culicinae</taxon>
        <taxon>Culicini</taxon>
        <taxon>Culex</taxon>
        <taxon>Culex</taxon>
    </lineage>
</organism>
<reference evidence="1 2" key="1">
    <citation type="submission" date="2024-05" db="EMBL/GenBank/DDBJ databases">
        <title>Culex pipiens pipiens assembly and annotation.</title>
        <authorList>
            <person name="Alout H."/>
            <person name="Durand T."/>
        </authorList>
    </citation>
    <scope>NUCLEOTIDE SEQUENCE [LARGE SCALE GENOMIC DNA]</scope>
    <source>
        <strain evidence="1">HA-2024</strain>
        <tissue evidence="1">Whole body</tissue>
    </source>
</reference>
<protein>
    <submittedName>
        <fullName evidence="1">Uncharacterized protein</fullName>
    </submittedName>
</protein>
<name>A0ABD1CFV1_CULPP</name>
<accession>A0ABD1CFV1</accession>
<gene>
    <name evidence="1" type="ORF">pipiens_017600</name>
</gene>
<sequence>MHAGQLGQRSGKVMAANGGLMDMVASGTGRNLAAVLRLADSVTVAHSVDCGKPSLRSKIVEKGYTMSFTNRGGDVFNSDGDLVETGSNVQPIQACSDDGRVTRHARQVAASSHRIPVETPDSGVSAGAAAGLRSEPYRTALTGRTMKTEEQV</sequence>
<dbReference type="EMBL" id="JBEHCU010012646">
    <property type="protein sequence ID" value="KAL1375254.1"/>
    <property type="molecule type" value="Genomic_DNA"/>
</dbReference>
<comment type="caution">
    <text evidence="1">The sequence shown here is derived from an EMBL/GenBank/DDBJ whole genome shotgun (WGS) entry which is preliminary data.</text>
</comment>
<evidence type="ECO:0000313" key="1">
    <source>
        <dbReference type="EMBL" id="KAL1375254.1"/>
    </source>
</evidence>
<dbReference type="AlphaFoldDB" id="A0ABD1CFV1"/>
<proteinExistence type="predicted"/>
<keyword evidence="2" id="KW-1185">Reference proteome</keyword>